<dbReference type="InterPro" id="IPR053318">
    <property type="entry name" value="GT64"/>
</dbReference>
<keyword evidence="8 13" id="KW-0472">Membrane</keyword>
<comment type="similarity">
    <text evidence="2">Belongs to the glycosyltransferase 64 family.</text>
</comment>
<name>A0AAQ3QGG8_9LILI</name>
<evidence type="ECO:0000256" key="2">
    <source>
        <dbReference type="ARBA" id="ARBA00008700"/>
    </source>
</evidence>
<comment type="cofactor">
    <cofactor evidence="1">
        <name>Mn(2+)</name>
        <dbReference type="ChEBI" id="CHEBI:29035"/>
    </cofactor>
</comment>
<dbReference type="SUPFAM" id="SSF53448">
    <property type="entry name" value="Nucleotide-diphospho-sugar transferases"/>
    <property type="match status" value="1"/>
</dbReference>
<evidence type="ECO:0000256" key="13">
    <source>
        <dbReference type="SAM" id="Phobius"/>
    </source>
</evidence>
<evidence type="ECO:0000256" key="8">
    <source>
        <dbReference type="ARBA" id="ARBA00023136"/>
    </source>
</evidence>
<dbReference type="GO" id="GO:0012505">
    <property type="term" value="C:endomembrane system"/>
    <property type="evidence" value="ECO:0007669"/>
    <property type="project" value="UniProtKB-SubCell"/>
</dbReference>
<keyword evidence="7 13" id="KW-1133">Transmembrane helix</keyword>
<keyword evidence="11" id="KW-0464">Manganese</keyword>
<keyword evidence="9" id="KW-1015">Disulfide bond</keyword>
<evidence type="ECO:0000256" key="12">
    <source>
        <dbReference type="ARBA" id="ARBA00060399"/>
    </source>
</evidence>
<evidence type="ECO:0000256" key="6">
    <source>
        <dbReference type="ARBA" id="ARBA00022968"/>
    </source>
</evidence>
<evidence type="ECO:0000256" key="5">
    <source>
        <dbReference type="ARBA" id="ARBA00022723"/>
    </source>
</evidence>
<reference evidence="15 16" key="1">
    <citation type="submission" date="2023-10" db="EMBL/GenBank/DDBJ databases">
        <title>Chromosome-scale genome assembly provides insights into flower coloration mechanisms of Canna indica.</title>
        <authorList>
            <person name="Li C."/>
        </authorList>
    </citation>
    <scope>NUCLEOTIDE SEQUENCE [LARGE SCALE GENOMIC DNA]</scope>
    <source>
        <tissue evidence="15">Flower</tissue>
    </source>
</reference>
<dbReference type="InterPro" id="IPR015338">
    <property type="entry name" value="GT64_dom"/>
</dbReference>
<dbReference type="Proteomes" id="UP001327560">
    <property type="component" value="Chromosome 5"/>
</dbReference>
<evidence type="ECO:0000256" key="4">
    <source>
        <dbReference type="ARBA" id="ARBA00022692"/>
    </source>
</evidence>
<dbReference type="GO" id="GO:0016020">
    <property type="term" value="C:membrane"/>
    <property type="evidence" value="ECO:0007669"/>
    <property type="project" value="InterPro"/>
</dbReference>
<evidence type="ECO:0000313" key="15">
    <source>
        <dbReference type="EMBL" id="WOL08383.1"/>
    </source>
</evidence>
<keyword evidence="6" id="KW-0735">Signal-anchor</keyword>
<organism evidence="15 16">
    <name type="scientific">Canna indica</name>
    <name type="common">Indian-shot</name>
    <dbReference type="NCBI Taxonomy" id="4628"/>
    <lineage>
        <taxon>Eukaryota</taxon>
        <taxon>Viridiplantae</taxon>
        <taxon>Streptophyta</taxon>
        <taxon>Embryophyta</taxon>
        <taxon>Tracheophyta</taxon>
        <taxon>Spermatophyta</taxon>
        <taxon>Magnoliopsida</taxon>
        <taxon>Liliopsida</taxon>
        <taxon>Zingiberales</taxon>
        <taxon>Cannaceae</taxon>
        <taxon>Canna</taxon>
    </lineage>
</organism>
<evidence type="ECO:0000256" key="1">
    <source>
        <dbReference type="ARBA" id="ARBA00001936"/>
    </source>
</evidence>
<evidence type="ECO:0000259" key="14">
    <source>
        <dbReference type="Pfam" id="PF09258"/>
    </source>
</evidence>
<evidence type="ECO:0000256" key="9">
    <source>
        <dbReference type="ARBA" id="ARBA00023157"/>
    </source>
</evidence>
<sequence>MRGGGGGGGGIPIFISRRSIPLKFRQLSGGPSLKLKFLLSWSAVSFVLFLLLLPVLFIGAGRWRRPSHLTASPPPPGKGYTILINTWKRNDLLKQSVTHYASCVGVESIRVVWSEHDRPSDSLQDALWQSVQKSSKRCDDIELKFDLHEENSLNNRFKQVEGLKTDAVFSVDDDVLFPCASMELAFSAWQSAPTAMVGFVPRMHWMDKMAGTNKEYYKYGGWWSVWWKGTYSMVLSKATFFHKKYLYMYTNHMPASIRNYVTKYRNCEDIAMSFLVANTTRAPPIWVKGKIFEIGSSGISSLGDHSEKRSHCLNLFANIYGHMPLVATSMKVIDSRHSWLW</sequence>
<evidence type="ECO:0000256" key="10">
    <source>
        <dbReference type="ARBA" id="ARBA00023180"/>
    </source>
</evidence>
<dbReference type="AlphaFoldDB" id="A0AAQ3QGG8"/>
<dbReference type="PANTHER" id="PTHR48410">
    <property type="entry name" value="GLYCOSYLINOSITOL PHOSPHORYLCERAMIDE MANNOSYL TRANSFERASE 1"/>
    <property type="match status" value="1"/>
</dbReference>
<dbReference type="GO" id="GO:0046872">
    <property type="term" value="F:metal ion binding"/>
    <property type="evidence" value="ECO:0007669"/>
    <property type="project" value="UniProtKB-KW"/>
</dbReference>
<feature type="transmembrane region" description="Helical" evidence="13">
    <location>
        <begin position="38"/>
        <end position="60"/>
    </location>
</feature>
<dbReference type="GO" id="GO:0016757">
    <property type="term" value="F:glycosyltransferase activity"/>
    <property type="evidence" value="ECO:0007669"/>
    <property type="project" value="InterPro"/>
</dbReference>
<evidence type="ECO:0000256" key="3">
    <source>
        <dbReference type="ARBA" id="ARBA00022679"/>
    </source>
</evidence>
<accession>A0AAQ3QGG8</accession>
<comment type="subcellular location">
    <subcellularLocation>
        <location evidence="12">Endomembrane system</location>
        <topology evidence="12">Single-pass type II membrane protein</topology>
    </subcellularLocation>
</comment>
<protein>
    <recommendedName>
        <fullName evidence="14">Glycosyl transferase 64 domain-containing protein</fullName>
    </recommendedName>
</protein>
<dbReference type="Gene3D" id="3.90.550.10">
    <property type="entry name" value="Spore Coat Polysaccharide Biosynthesis Protein SpsA, Chain A"/>
    <property type="match status" value="1"/>
</dbReference>
<dbReference type="EMBL" id="CP136894">
    <property type="protein sequence ID" value="WOL08383.1"/>
    <property type="molecule type" value="Genomic_DNA"/>
</dbReference>
<dbReference type="InterPro" id="IPR029044">
    <property type="entry name" value="Nucleotide-diphossugar_trans"/>
</dbReference>
<keyword evidence="3" id="KW-0808">Transferase</keyword>
<evidence type="ECO:0000256" key="11">
    <source>
        <dbReference type="ARBA" id="ARBA00023211"/>
    </source>
</evidence>
<keyword evidence="10" id="KW-0325">Glycoprotein</keyword>
<dbReference type="Pfam" id="PF09258">
    <property type="entry name" value="Glyco_transf_64"/>
    <property type="match status" value="1"/>
</dbReference>
<proteinExistence type="inferred from homology"/>
<evidence type="ECO:0000256" key="7">
    <source>
        <dbReference type="ARBA" id="ARBA00022989"/>
    </source>
</evidence>
<keyword evidence="5" id="KW-0479">Metal-binding</keyword>
<dbReference type="PANTHER" id="PTHR48410:SF1">
    <property type="entry name" value="GLYCOSYLINOSITOL PHOSPHORYLCERAMIDE MANNOSYL TRANSFERASE 1"/>
    <property type="match status" value="1"/>
</dbReference>
<keyword evidence="16" id="KW-1185">Reference proteome</keyword>
<feature type="domain" description="Glycosyl transferase 64" evidence="14">
    <location>
        <begin position="80"/>
        <end position="334"/>
    </location>
</feature>
<gene>
    <name evidence="15" type="ORF">Cni_G17136</name>
</gene>
<dbReference type="FunFam" id="3.90.550.10:FF:000058">
    <property type="entry name" value="Exostosin-like glycosyltransferase 2"/>
    <property type="match status" value="1"/>
</dbReference>
<keyword evidence="4 13" id="KW-0812">Transmembrane</keyword>
<evidence type="ECO:0000313" key="16">
    <source>
        <dbReference type="Proteomes" id="UP001327560"/>
    </source>
</evidence>